<evidence type="ECO:0000256" key="1">
    <source>
        <dbReference type="ARBA" id="ARBA00009391"/>
    </source>
</evidence>
<dbReference type="GO" id="GO:0005829">
    <property type="term" value="C:cytosol"/>
    <property type="evidence" value="ECO:0007669"/>
    <property type="project" value="TreeGrafter"/>
</dbReference>
<dbReference type="GO" id="GO:0003684">
    <property type="term" value="F:damaged DNA binding"/>
    <property type="evidence" value="ECO:0007669"/>
    <property type="project" value="UniProtKB-UniRule"/>
</dbReference>
<keyword evidence="7 8" id="KW-0234">DNA repair</keyword>
<evidence type="ECO:0000256" key="5">
    <source>
        <dbReference type="ARBA" id="ARBA00023125"/>
    </source>
</evidence>
<dbReference type="CDD" id="cd00983">
    <property type="entry name" value="RecA"/>
    <property type="match status" value="1"/>
</dbReference>
<dbReference type="PROSITE" id="PS00321">
    <property type="entry name" value="RECA_1"/>
    <property type="match status" value="1"/>
</dbReference>
<dbReference type="PANTHER" id="PTHR45900">
    <property type="entry name" value="RECA"/>
    <property type="match status" value="1"/>
</dbReference>
<feature type="domain" description="RecA family profile 2" evidence="11">
    <location>
        <begin position="214"/>
        <end position="287"/>
    </location>
</feature>
<feature type="domain" description="RecA family profile 1" evidence="10">
    <location>
        <begin position="50"/>
        <end position="209"/>
    </location>
</feature>
<evidence type="ECO:0000313" key="12">
    <source>
        <dbReference type="EMBL" id="HIU58901.1"/>
    </source>
</evidence>
<dbReference type="InterPro" id="IPR020584">
    <property type="entry name" value="DNA_recomb/repair_RecA_CS"/>
</dbReference>
<dbReference type="GO" id="GO:0009432">
    <property type="term" value="P:SOS response"/>
    <property type="evidence" value="ECO:0007669"/>
    <property type="project" value="UniProtKB-UniRule"/>
</dbReference>
<dbReference type="Pfam" id="PF00154">
    <property type="entry name" value="RecA_N"/>
    <property type="match status" value="1"/>
</dbReference>
<evidence type="ECO:0000256" key="9">
    <source>
        <dbReference type="RuleBase" id="RU004527"/>
    </source>
</evidence>
<dbReference type="InterPro" id="IPR003593">
    <property type="entry name" value="AAA+_ATPase"/>
</dbReference>
<keyword evidence="7" id="KW-0963">Cytoplasm</keyword>
<dbReference type="GO" id="GO:0006310">
    <property type="term" value="P:DNA recombination"/>
    <property type="evidence" value="ECO:0007669"/>
    <property type="project" value="UniProtKB-UniRule"/>
</dbReference>
<dbReference type="GO" id="GO:0006281">
    <property type="term" value="P:DNA repair"/>
    <property type="evidence" value="ECO:0007669"/>
    <property type="project" value="UniProtKB-UniRule"/>
</dbReference>
<keyword evidence="7 9" id="KW-0227">DNA damage</keyword>
<dbReference type="EMBL" id="DVMZ01000060">
    <property type="protein sequence ID" value="HIU58901.1"/>
    <property type="molecule type" value="Genomic_DNA"/>
</dbReference>
<name>A0A9D1MES8_9FIRM</name>
<dbReference type="PROSITE" id="PS50163">
    <property type="entry name" value="RECA_3"/>
    <property type="match status" value="1"/>
</dbReference>
<dbReference type="InterPro" id="IPR049428">
    <property type="entry name" value="RecA-like_N"/>
</dbReference>
<dbReference type="Proteomes" id="UP000824081">
    <property type="component" value="Unassembled WGS sequence"/>
</dbReference>
<reference evidence="12" key="2">
    <citation type="journal article" date="2021" name="PeerJ">
        <title>Extensive microbial diversity within the chicken gut microbiome revealed by metagenomics and culture.</title>
        <authorList>
            <person name="Gilroy R."/>
            <person name="Ravi A."/>
            <person name="Getino M."/>
            <person name="Pursley I."/>
            <person name="Horton D.L."/>
            <person name="Alikhan N.F."/>
            <person name="Baker D."/>
            <person name="Gharbi K."/>
            <person name="Hall N."/>
            <person name="Watson M."/>
            <person name="Adriaenssens E.M."/>
            <person name="Foster-Nyarko E."/>
            <person name="Jarju S."/>
            <person name="Secka A."/>
            <person name="Antonio M."/>
            <person name="Oren A."/>
            <person name="Chaudhuri R.R."/>
            <person name="La Ragione R."/>
            <person name="Hildebrand F."/>
            <person name="Pallen M.J."/>
        </authorList>
    </citation>
    <scope>NUCLEOTIDE SEQUENCE</scope>
    <source>
        <strain evidence="12">11687</strain>
    </source>
</reference>
<dbReference type="GO" id="GO:0005524">
    <property type="term" value="F:ATP binding"/>
    <property type="evidence" value="ECO:0007669"/>
    <property type="project" value="UniProtKB-UniRule"/>
</dbReference>
<dbReference type="SMART" id="SM00382">
    <property type="entry name" value="AAA"/>
    <property type="match status" value="1"/>
</dbReference>
<evidence type="ECO:0000256" key="2">
    <source>
        <dbReference type="ARBA" id="ARBA00015553"/>
    </source>
</evidence>
<dbReference type="InterPro" id="IPR020587">
    <property type="entry name" value="RecA_monomer-monomer_interface"/>
</dbReference>
<evidence type="ECO:0000259" key="10">
    <source>
        <dbReference type="PROSITE" id="PS50162"/>
    </source>
</evidence>
<dbReference type="AlphaFoldDB" id="A0A9D1MES8"/>
<proteinExistence type="inferred from homology"/>
<dbReference type="InterPro" id="IPR049261">
    <property type="entry name" value="RecA-like_C"/>
</dbReference>
<sequence length="355" mass="38265">MANDKTSEKTGKEKANNEKLKALDAVLLQIEKQYGKGSIMRLGDEAGQTEIEVIPTGCLTLDLALGIGGMPRGRIIEIYGPESSGKTTVALHAIAEAQKMGGVAAFIDAEHALDPVYAKKLGVDLENLYVSQPDTGEQALDITDALVRSSAVDIIVIDSVAALTPKAEIEGDMGDSHVGLQARLMSQALRKLTAIVNKSHTCVIFINQLREKVGVMFGNPETTPGGKALKFYASVRIDVRRTEALKDGEGIMGNRTKAKIVKNKLAPPFKQAEFDIVFGEGISQEGCIMDMGIQYDIIEKSGAWFSYGGNKVAQGREKMRQYLKDNPEIRAEIEAKIREAAKGKPAEEAAADSAD</sequence>
<protein>
    <recommendedName>
        <fullName evidence="2 7">Protein RecA</fullName>
    </recommendedName>
    <alternativeName>
        <fullName evidence="7 8">Recombinase A</fullName>
    </alternativeName>
</protein>
<comment type="similarity">
    <text evidence="1 7 9">Belongs to the RecA family.</text>
</comment>
<comment type="subcellular location">
    <subcellularLocation>
        <location evidence="7">Cytoplasm</location>
    </subcellularLocation>
</comment>
<keyword evidence="3 7" id="KW-0547">Nucleotide-binding</keyword>
<dbReference type="PROSITE" id="PS50162">
    <property type="entry name" value="RECA_2"/>
    <property type="match status" value="1"/>
</dbReference>
<dbReference type="GO" id="GO:0003697">
    <property type="term" value="F:single-stranded DNA binding"/>
    <property type="evidence" value="ECO:0007669"/>
    <property type="project" value="UniProtKB-UniRule"/>
</dbReference>
<dbReference type="InterPro" id="IPR020588">
    <property type="entry name" value="RecA_ATP-bd"/>
</dbReference>
<comment type="caution">
    <text evidence="12">The sequence shown here is derived from an EMBL/GenBank/DDBJ whole genome shotgun (WGS) entry which is preliminary data.</text>
</comment>
<keyword evidence="4 7" id="KW-0067">ATP-binding</keyword>
<dbReference type="SUPFAM" id="SSF52540">
    <property type="entry name" value="P-loop containing nucleoside triphosphate hydrolases"/>
    <property type="match status" value="1"/>
</dbReference>
<dbReference type="InterPro" id="IPR023400">
    <property type="entry name" value="RecA_C_sf"/>
</dbReference>
<dbReference type="FunFam" id="3.40.50.300:FF:000087">
    <property type="entry name" value="Recombinase RecA"/>
    <property type="match status" value="1"/>
</dbReference>
<dbReference type="SUPFAM" id="SSF54752">
    <property type="entry name" value="RecA protein, C-terminal domain"/>
    <property type="match status" value="1"/>
</dbReference>
<evidence type="ECO:0000256" key="8">
    <source>
        <dbReference type="RuleBase" id="RU000526"/>
    </source>
</evidence>
<evidence type="ECO:0000256" key="3">
    <source>
        <dbReference type="ARBA" id="ARBA00022741"/>
    </source>
</evidence>
<keyword evidence="5 7" id="KW-0238">DNA-binding</keyword>
<dbReference type="InterPro" id="IPR027417">
    <property type="entry name" value="P-loop_NTPase"/>
</dbReference>
<dbReference type="Pfam" id="PF21096">
    <property type="entry name" value="RecA_C"/>
    <property type="match status" value="1"/>
</dbReference>
<evidence type="ECO:0000313" key="13">
    <source>
        <dbReference type="Proteomes" id="UP000824081"/>
    </source>
</evidence>
<dbReference type="PRINTS" id="PR00142">
    <property type="entry name" value="RECA"/>
</dbReference>
<evidence type="ECO:0000256" key="6">
    <source>
        <dbReference type="ARBA" id="ARBA00023172"/>
    </source>
</evidence>
<feature type="binding site" evidence="7">
    <location>
        <begin position="80"/>
        <end position="87"/>
    </location>
    <ligand>
        <name>ATP</name>
        <dbReference type="ChEBI" id="CHEBI:30616"/>
    </ligand>
</feature>
<dbReference type="PANTHER" id="PTHR45900:SF1">
    <property type="entry name" value="MITOCHONDRIAL DNA REPAIR PROTEIN RECA HOMOLOG-RELATED"/>
    <property type="match status" value="1"/>
</dbReference>
<evidence type="ECO:0000256" key="7">
    <source>
        <dbReference type="HAMAP-Rule" id="MF_00268"/>
    </source>
</evidence>
<dbReference type="GO" id="GO:0140664">
    <property type="term" value="F:ATP-dependent DNA damage sensor activity"/>
    <property type="evidence" value="ECO:0007669"/>
    <property type="project" value="InterPro"/>
</dbReference>
<keyword evidence="6 7" id="KW-0233">DNA recombination</keyword>
<dbReference type="HAMAP" id="MF_00268">
    <property type="entry name" value="RecA"/>
    <property type="match status" value="1"/>
</dbReference>
<accession>A0A9D1MES8</accession>
<evidence type="ECO:0000256" key="4">
    <source>
        <dbReference type="ARBA" id="ARBA00022840"/>
    </source>
</evidence>
<dbReference type="InterPro" id="IPR013765">
    <property type="entry name" value="DNA_recomb/repair_RecA"/>
</dbReference>
<comment type="function">
    <text evidence="7">Can catalyze the hydrolysis of ATP in the presence of single-stranded DNA, the ATP-dependent uptake of single-stranded DNA by duplex DNA, and the ATP-dependent hybridization of homologous single-stranded DNAs. It interacts with LexA causing its activation and leading to its autocatalytic cleavage.</text>
</comment>
<organism evidence="12 13">
    <name type="scientific">Candidatus Scatosoma pullistercoris</name>
    <dbReference type="NCBI Taxonomy" id="2840934"/>
    <lineage>
        <taxon>Bacteria</taxon>
        <taxon>Bacillati</taxon>
        <taxon>Bacillota</taxon>
        <taxon>Clostridia</taxon>
        <taxon>Candidatus Scatosoma</taxon>
    </lineage>
</organism>
<gene>
    <name evidence="7 12" type="primary">recA</name>
    <name evidence="12" type="ORF">IAC57_02250</name>
</gene>
<dbReference type="Gene3D" id="3.40.50.300">
    <property type="entry name" value="P-loop containing nucleotide triphosphate hydrolases"/>
    <property type="match status" value="1"/>
</dbReference>
<keyword evidence="7 8" id="KW-0742">SOS response</keyword>
<dbReference type="NCBIfam" id="TIGR02012">
    <property type="entry name" value="tigrfam_recA"/>
    <property type="match status" value="1"/>
</dbReference>
<reference evidence="12" key="1">
    <citation type="submission" date="2020-10" db="EMBL/GenBank/DDBJ databases">
        <authorList>
            <person name="Gilroy R."/>
        </authorList>
    </citation>
    <scope>NUCLEOTIDE SEQUENCE</scope>
    <source>
        <strain evidence="12">11687</strain>
    </source>
</reference>
<evidence type="ECO:0000259" key="11">
    <source>
        <dbReference type="PROSITE" id="PS50163"/>
    </source>
</evidence>